<dbReference type="SUPFAM" id="SSF56954">
    <property type="entry name" value="Outer membrane efflux proteins (OEP)"/>
    <property type="match status" value="1"/>
</dbReference>
<dbReference type="PANTHER" id="PTHR30026">
    <property type="entry name" value="OUTER MEMBRANE PROTEIN TOLC"/>
    <property type="match status" value="1"/>
</dbReference>
<gene>
    <name evidence="6" type="ORF">MNBD_GAMMA22-1756</name>
</gene>
<reference evidence="6" key="1">
    <citation type="submission" date="2018-06" db="EMBL/GenBank/DDBJ databases">
        <authorList>
            <person name="Zhirakovskaya E."/>
        </authorList>
    </citation>
    <scope>NUCLEOTIDE SEQUENCE</scope>
</reference>
<dbReference type="GO" id="GO:1990281">
    <property type="term" value="C:efflux pump complex"/>
    <property type="evidence" value="ECO:0007669"/>
    <property type="project" value="TreeGrafter"/>
</dbReference>
<evidence type="ECO:0000313" key="6">
    <source>
        <dbReference type="EMBL" id="VAW96541.1"/>
    </source>
</evidence>
<keyword evidence="2" id="KW-1134">Transmembrane beta strand</keyword>
<dbReference type="EMBL" id="UOFS01000027">
    <property type="protein sequence ID" value="VAW96541.1"/>
    <property type="molecule type" value="Genomic_DNA"/>
</dbReference>
<keyword evidence="3" id="KW-0812">Transmembrane</keyword>
<organism evidence="6">
    <name type="scientific">hydrothermal vent metagenome</name>
    <dbReference type="NCBI Taxonomy" id="652676"/>
    <lineage>
        <taxon>unclassified sequences</taxon>
        <taxon>metagenomes</taxon>
        <taxon>ecological metagenomes</taxon>
    </lineage>
</organism>
<comment type="subcellular location">
    <subcellularLocation>
        <location evidence="1">Cell outer membrane</location>
    </subcellularLocation>
</comment>
<accession>A0A3B0ZXP5</accession>
<keyword evidence="4" id="KW-0472">Membrane</keyword>
<evidence type="ECO:0000256" key="5">
    <source>
        <dbReference type="ARBA" id="ARBA00023237"/>
    </source>
</evidence>
<dbReference type="AlphaFoldDB" id="A0A3B0ZXP5"/>
<name>A0A3B0ZXP5_9ZZZZ</name>
<evidence type="ECO:0000256" key="1">
    <source>
        <dbReference type="ARBA" id="ARBA00004442"/>
    </source>
</evidence>
<evidence type="ECO:0000256" key="4">
    <source>
        <dbReference type="ARBA" id="ARBA00023136"/>
    </source>
</evidence>
<proteinExistence type="predicted"/>
<dbReference type="GO" id="GO:0015288">
    <property type="term" value="F:porin activity"/>
    <property type="evidence" value="ECO:0007669"/>
    <property type="project" value="TreeGrafter"/>
</dbReference>
<evidence type="ECO:0000256" key="3">
    <source>
        <dbReference type="ARBA" id="ARBA00022692"/>
    </source>
</evidence>
<dbReference type="GO" id="GO:0015562">
    <property type="term" value="F:efflux transmembrane transporter activity"/>
    <property type="evidence" value="ECO:0007669"/>
    <property type="project" value="InterPro"/>
</dbReference>
<dbReference type="Gene3D" id="1.20.1600.10">
    <property type="entry name" value="Outer membrane efflux proteins (OEP)"/>
    <property type="match status" value="1"/>
</dbReference>
<keyword evidence="5" id="KW-0998">Cell outer membrane</keyword>
<sequence length="483" mass="55000">MTYTSFTVFKFVLLLFILLSGANIVSTVYAANGTTETFESFIQKVLDNHESLQITKRNITKTKSDIDAIRSKLGWNLSASSGLNRSRSFIGAISTQTNLALGINKIFQSGDSIELKSSYSIDDSEFVIINSQANPISSTRVDINYRMHLLQNKNYSQYLLDETSVDLNYSESRNIQLITRDEITIQAIELFYGAAILMARLETAKQSITRAKKLKSYIQKNIELGILEKGEILQSSAQLYNLQGQYQELKLVWEQSEIAINRLIGNSWDINFEPRVHFTKNKEYKFKEVSLNVKKYNPALKILNLNLKLVESIIAVDTDNTRSKLDLVISLGSLNTQGPSAIGSINDNDIIGGVKLEYNQALDERGINNKLYQSQLDKLNVETQILKLEKDLNYDSYSLITNIKRATKINNNYLARHKQEIKKYNDIVKRYRSGRADTNIVIQFENERTQAELVYNTQTILREKTIALLKLKQGKLITNQVSK</sequence>
<protein>
    <recommendedName>
        <fullName evidence="7">Outer membrane efflux protein</fullName>
    </recommendedName>
</protein>
<dbReference type="InterPro" id="IPR051906">
    <property type="entry name" value="TolC-like"/>
</dbReference>
<dbReference type="GO" id="GO:0009279">
    <property type="term" value="C:cell outer membrane"/>
    <property type="evidence" value="ECO:0007669"/>
    <property type="project" value="UniProtKB-SubCell"/>
</dbReference>
<dbReference type="PANTHER" id="PTHR30026:SF20">
    <property type="entry name" value="OUTER MEMBRANE PROTEIN TOLC"/>
    <property type="match status" value="1"/>
</dbReference>
<evidence type="ECO:0008006" key="7">
    <source>
        <dbReference type="Google" id="ProtNLM"/>
    </source>
</evidence>
<evidence type="ECO:0000256" key="2">
    <source>
        <dbReference type="ARBA" id="ARBA00022452"/>
    </source>
</evidence>